<sequence>MAVEQQEFSFVVEMDRQAQEVRETEARRMKRANAIAILRAHVRQHPMTDYERQVVPKGVRLARFVIDWECEKCSYACEDHSLGNKFGIDYTNPRGPSVPCVCLKGYYEKGMKSMPPNIT</sequence>
<name>X1TEI8_9ZZZZ</name>
<proteinExistence type="predicted"/>
<accession>X1TEI8</accession>
<evidence type="ECO:0000313" key="1">
    <source>
        <dbReference type="EMBL" id="GAI85975.1"/>
    </source>
</evidence>
<organism evidence="1">
    <name type="scientific">marine sediment metagenome</name>
    <dbReference type="NCBI Taxonomy" id="412755"/>
    <lineage>
        <taxon>unclassified sequences</taxon>
        <taxon>metagenomes</taxon>
        <taxon>ecological metagenomes</taxon>
    </lineage>
</organism>
<dbReference type="AlphaFoldDB" id="X1TEI8"/>
<comment type="caution">
    <text evidence="1">The sequence shown here is derived from an EMBL/GenBank/DDBJ whole genome shotgun (WGS) entry which is preliminary data.</text>
</comment>
<reference evidence="1" key="1">
    <citation type="journal article" date="2014" name="Front. Microbiol.">
        <title>High frequency of phylogenetically diverse reductive dehalogenase-homologous genes in deep subseafloor sedimentary metagenomes.</title>
        <authorList>
            <person name="Kawai M."/>
            <person name="Futagami T."/>
            <person name="Toyoda A."/>
            <person name="Takaki Y."/>
            <person name="Nishi S."/>
            <person name="Hori S."/>
            <person name="Arai W."/>
            <person name="Tsubouchi T."/>
            <person name="Morono Y."/>
            <person name="Uchiyama I."/>
            <person name="Ito T."/>
            <person name="Fujiyama A."/>
            <person name="Inagaki F."/>
            <person name="Takami H."/>
        </authorList>
    </citation>
    <scope>NUCLEOTIDE SEQUENCE</scope>
    <source>
        <strain evidence="1">Expedition CK06-06</strain>
    </source>
</reference>
<gene>
    <name evidence="1" type="ORF">S12H4_15115</name>
</gene>
<protein>
    <submittedName>
        <fullName evidence="1">Uncharacterized protein</fullName>
    </submittedName>
</protein>
<dbReference type="EMBL" id="BARW01007238">
    <property type="protein sequence ID" value="GAI85975.1"/>
    <property type="molecule type" value="Genomic_DNA"/>
</dbReference>